<accession>A0A919PTA6</accession>
<gene>
    <name evidence="1" type="ORF">Dsi01nite_060910</name>
</gene>
<dbReference type="AlphaFoldDB" id="A0A919PTA6"/>
<sequence length="289" mass="30317">MVDLRSWMTRVVAGLGVLLVALGGLMATPGTAAAATTFFSFSAGVFEPQQVKHVWWNNANSDAYAAGLEVSGADVPGAKCHLEVRRTWYQRNASGEREFHLEIEGDSVLRCQATVWLAKLTRFRESSTGTLAAGQSRSWHWNNADAEGTVYAVGVLPSQPASGSCAIEVSTQYRTQPDGEYEFSYRATNVGTVACSATLRHVALGVDTTVAVPEVPAGGPYNIGVPGVPAGTRVIVAGAAPSVTAAGPCQVSVLTTFYQRQGTTTGVYAGYRNTGGVACESTATFALLS</sequence>
<dbReference type="EMBL" id="BONQ01000094">
    <property type="protein sequence ID" value="GIG48050.1"/>
    <property type="molecule type" value="Genomic_DNA"/>
</dbReference>
<evidence type="ECO:0000313" key="1">
    <source>
        <dbReference type="EMBL" id="GIG48050.1"/>
    </source>
</evidence>
<name>A0A919PTA6_9ACTN</name>
<proteinExistence type="predicted"/>
<comment type="caution">
    <text evidence="1">The sequence shown here is derived from an EMBL/GenBank/DDBJ whole genome shotgun (WGS) entry which is preliminary data.</text>
</comment>
<protein>
    <submittedName>
        <fullName evidence="1">Uncharacterized protein</fullName>
    </submittedName>
</protein>
<dbReference type="Proteomes" id="UP000660611">
    <property type="component" value="Unassembled WGS sequence"/>
</dbReference>
<keyword evidence="2" id="KW-1185">Reference proteome</keyword>
<evidence type="ECO:0000313" key="2">
    <source>
        <dbReference type="Proteomes" id="UP000660611"/>
    </source>
</evidence>
<reference evidence="1" key="1">
    <citation type="submission" date="2021-01" db="EMBL/GenBank/DDBJ databases">
        <title>Whole genome shotgun sequence of Dactylosporangium siamense NBRC 106093.</title>
        <authorList>
            <person name="Komaki H."/>
            <person name="Tamura T."/>
        </authorList>
    </citation>
    <scope>NUCLEOTIDE SEQUENCE</scope>
    <source>
        <strain evidence="1">NBRC 106093</strain>
    </source>
</reference>
<organism evidence="1 2">
    <name type="scientific">Dactylosporangium siamense</name>
    <dbReference type="NCBI Taxonomy" id="685454"/>
    <lineage>
        <taxon>Bacteria</taxon>
        <taxon>Bacillati</taxon>
        <taxon>Actinomycetota</taxon>
        <taxon>Actinomycetes</taxon>
        <taxon>Micromonosporales</taxon>
        <taxon>Micromonosporaceae</taxon>
        <taxon>Dactylosporangium</taxon>
    </lineage>
</organism>